<feature type="compositionally biased region" description="Acidic residues" evidence="1">
    <location>
        <begin position="745"/>
        <end position="754"/>
    </location>
</feature>
<feature type="region of interest" description="Disordered" evidence="1">
    <location>
        <begin position="726"/>
        <end position="775"/>
    </location>
</feature>
<feature type="compositionally biased region" description="Polar residues" evidence="1">
    <location>
        <begin position="238"/>
        <end position="257"/>
    </location>
</feature>
<evidence type="ECO:0000313" key="2">
    <source>
        <dbReference type="EMBL" id="TRX90400.1"/>
    </source>
</evidence>
<feature type="region of interest" description="Disordered" evidence="1">
    <location>
        <begin position="468"/>
        <end position="668"/>
    </location>
</feature>
<gene>
    <name evidence="2" type="ORF">FHL15_008765</name>
</gene>
<feature type="compositionally biased region" description="Basic and acidic residues" evidence="1">
    <location>
        <begin position="300"/>
        <end position="315"/>
    </location>
</feature>
<feature type="compositionally biased region" description="Low complexity" evidence="1">
    <location>
        <begin position="494"/>
        <end position="504"/>
    </location>
</feature>
<comment type="caution">
    <text evidence="2">The sequence shown here is derived from an EMBL/GenBank/DDBJ whole genome shotgun (WGS) entry which is preliminary data.</text>
</comment>
<feature type="region of interest" description="Disordered" evidence="1">
    <location>
        <begin position="384"/>
        <end position="439"/>
    </location>
</feature>
<feature type="compositionally biased region" description="Polar residues" evidence="1">
    <location>
        <begin position="516"/>
        <end position="535"/>
    </location>
</feature>
<feature type="compositionally biased region" description="Basic and acidic residues" evidence="1">
    <location>
        <begin position="272"/>
        <end position="289"/>
    </location>
</feature>
<dbReference type="OrthoDB" id="4758749at2759"/>
<name>A0A553HR68_9PEZI</name>
<accession>A0A553HR68</accession>
<keyword evidence="3" id="KW-1185">Reference proteome</keyword>
<proteinExistence type="predicted"/>
<feature type="compositionally biased region" description="Basic residues" evidence="1">
    <location>
        <begin position="102"/>
        <end position="111"/>
    </location>
</feature>
<feature type="region of interest" description="Disordered" evidence="1">
    <location>
        <begin position="204"/>
        <end position="353"/>
    </location>
</feature>
<feature type="compositionally biased region" description="Polar residues" evidence="1">
    <location>
        <begin position="430"/>
        <end position="439"/>
    </location>
</feature>
<evidence type="ECO:0000256" key="1">
    <source>
        <dbReference type="SAM" id="MobiDB-lite"/>
    </source>
</evidence>
<reference evidence="3" key="1">
    <citation type="submission" date="2019-06" db="EMBL/GenBank/DDBJ databases">
        <title>Draft genome sequence of the griseofulvin-producing fungus Xylaria cubensis strain G536.</title>
        <authorList>
            <person name="Mead M.E."/>
            <person name="Raja H.A."/>
            <person name="Steenwyk J.L."/>
            <person name="Knowles S.L."/>
            <person name="Oberlies N.H."/>
            <person name="Rokas A."/>
        </authorList>
    </citation>
    <scope>NUCLEOTIDE SEQUENCE [LARGE SCALE GENOMIC DNA]</scope>
    <source>
        <strain evidence="3">G536</strain>
    </source>
</reference>
<feature type="region of interest" description="Disordered" evidence="1">
    <location>
        <begin position="94"/>
        <end position="119"/>
    </location>
</feature>
<feature type="compositionally biased region" description="Polar residues" evidence="1">
    <location>
        <begin position="614"/>
        <end position="633"/>
    </location>
</feature>
<dbReference type="AlphaFoldDB" id="A0A553HR68"/>
<feature type="region of interest" description="Disordered" evidence="1">
    <location>
        <begin position="32"/>
        <end position="52"/>
    </location>
</feature>
<feature type="compositionally biased region" description="Polar residues" evidence="1">
    <location>
        <begin position="214"/>
        <end position="230"/>
    </location>
</feature>
<sequence>MPKNFNRPANASDIDGYIYHRVEDDMMYSLSHQDPMGARNKMPVNNNDDLKSGLNRRRAASSRLLCISEHQKENTPNSEDDYFCTSAQAIKTPFLEPLRHPPSQRHIKGKSRSSGDGSTISLLQLDSEQVDGSWSQGSHHQQLVLSTWRCGTCGENEEQTEQYEPPYAKPFRQRPSEILEVRWQSIRWAAAQQSNIRTKELIHTFPSTGFDGPRSSTSGNSPLDSPSNISRPPLGALTLSNCMPCTSRSPKSYTSGSIDWEKNWPKRKPQRRHDVSESSNRQHLDHRNSADAPTTEMEDESRIETPKHEKKDQSRYSKAQASDIKSCPELNRQSLSAATPATSRFSPDKIPGLESPDYSQFEYSRQRWQHFPNTVSKRFRSLRDKLHRSRSSSMFSTRPEFPPPPDGKERRYRSRNSNDIWPSSGEESPIFNTPASNISPVPPAGHNANLLAASGLMMAAADIDRLTASAHEGNRPRIPGTRSLELPRPRPPSDADSSPSEGESFVADATPIVPANSPSSLLPPTGMTSPLSRSPQWPGRKNRRQPSRLSEVTTPDEINSHMQPGDSDVIPPQLFWSISEPQNKPGGFEVGRQEESSLPLPSSQSPLPDDKPNSESSLASLSEKVQSPPTLISRSGVALERDKFVSERSSSRGQTQESDEQIKIGEEGDAREYILNRLSLTTRPPFITSKRGPSYEQSLKAKLERMNIVAQESALFADVMERLNAGENESTMAERGSSSCHPDTWSEDQGEPGDSEPFCPPDCLYSKRGGYDSEP</sequence>
<protein>
    <submittedName>
        <fullName evidence="2">Uncharacterized protein</fullName>
    </submittedName>
</protein>
<dbReference type="Proteomes" id="UP000319160">
    <property type="component" value="Unassembled WGS sequence"/>
</dbReference>
<dbReference type="EMBL" id="VFLP01000056">
    <property type="protein sequence ID" value="TRX90400.1"/>
    <property type="molecule type" value="Genomic_DNA"/>
</dbReference>
<feature type="compositionally biased region" description="Low complexity" evidence="1">
    <location>
        <begin position="596"/>
        <end position="607"/>
    </location>
</feature>
<evidence type="ECO:0000313" key="3">
    <source>
        <dbReference type="Proteomes" id="UP000319160"/>
    </source>
</evidence>
<feature type="compositionally biased region" description="Basic and acidic residues" evidence="1">
    <location>
        <begin position="639"/>
        <end position="650"/>
    </location>
</feature>
<feature type="compositionally biased region" description="Polar residues" evidence="1">
    <location>
        <begin position="331"/>
        <end position="345"/>
    </location>
</feature>
<dbReference type="STRING" id="2512241.A0A553HR68"/>
<organism evidence="2 3">
    <name type="scientific">Xylaria flabelliformis</name>
    <dbReference type="NCBI Taxonomy" id="2512241"/>
    <lineage>
        <taxon>Eukaryota</taxon>
        <taxon>Fungi</taxon>
        <taxon>Dikarya</taxon>
        <taxon>Ascomycota</taxon>
        <taxon>Pezizomycotina</taxon>
        <taxon>Sordariomycetes</taxon>
        <taxon>Xylariomycetidae</taxon>
        <taxon>Xylariales</taxon>
        <taxon>Xylariaceae</taxon>
        <taxon>Xylaria</taxon>
    </lineage>
</organism>
<feature type="compositionally biased region" description="Polar residues" evidence="1">
    <location>
        <begin position="727"/>
        <end position="741"/>
    </location>
</feature>
<feature type="compositionally biased region" description="Polar residues" evidence="1">
    <location>
        <begin position="547"/>
        <end position="562"/>
    </location>
</feature>